<evidence type="ECO:0000313" key="5">
    <source>
        <dbReference type="EMBL" id="PPQ33067.1"/>
    </source>
</evidence>
<name>A0A2S6NEN9_9HYPH</name>
<evidence type="ECO:0000256" key="3">
    <source>
        <dbReference type="ARBA" id="ARBA00023172"/>
    </source>
</evidence>
<reference evidence="5 6" key="1">
    <citation type="journal article" date="2018" name="Arch. Microbiol.">
        <title>New insights into the metabolic potential of the phototrophic purple bacterium Rhodopila globiformis DSM 161(T) from its draft genome sequence and evidence for a vanadium-dependent nitrogenase.</title>
        <authorList>
            <person name="Imhoff J.F."/>
            <person name="Rahn T."/>
            <person name="Kunzel S."/>
            <person name="Neulinger S.C."/>
        </authorList>
    </citation>
    <scope>NUCLEOTIDE SEQUENCE [LARGE SCALE GENOMIC DNA]</scope>
    <source>
        <strain evidence="5 6">DSM 16996</strain>
    </source>
</reference>
<dbReference type="GO" id="GO:0003677">
    <property type="term" value="F:DNA binding"/>
    <property type="evidence" value="ECO:0007669"/>
    <property type="project" value="UniProtKB-KW"/>
</dbReference>
<evidence type="ECO:0000256" key="1">
    <source>
        <dbReference type="ARBA" id="ARBA00022908"/>
    </source>
</evidence>
<dbReference type="RefSeq" id="WP_104506405.1">
    <property type="nucleotide sequence ID" value="NZ_JACIGC010000019.1"/>
</dbReference>
<dbReference type="InterPro" id="IPR013762">
    <property type="entry name" value="Integrase-like_cat_sf"/>
</dbReference>
<dbReference type="PANTHER" id="PTHR30349">
    <property type="entry name" value="PHAGE INTEGRASE-RELATED"/>
    <property type="match status" value="1"/>
</dbReference>
<evidence type="ECO:0000256" key="4">
    <source>
        <dbReference type="SAM" id="MobiDB-lite"/>
    </source>
</evidence>
<dbReference type="EMBL" id="NHSJ01000030">
    <property type="protein sequence ID" value="PPQ33067.1"/>
    <property type="molecule type" value="Genomic_DNA"/>
</dbReference>
<dbReference type="GO" id="GO:0006310">
    <property type="term" value="P:DNA recombination"/>
    <property type="evidence" value="ECO:0007669"/>
    <property type="project" value="UniProtKB-KW"/>
</dbReference>
<dbReference type="Gene3D" id="1.10.443.10">
    <property type="entry name" value="Intergrase catalytic core"/>
    <property type="match status" value="1"/>
</dbReference>
<keyword evidence="6" id="KW-1185">Reference proteome</keyword>
<protein>
    <submittedName>
        <fullName evidence="5">Uncharacterized protein</fullName>
    </submittedName>
</protein>
<evidence type="ECO:0000256" key="2">
    <source>
        <dbReference type="ARBA" id="ARBA00023125"/>
    </source>
</evidence>
<feature type="region of interest" description="Disordered" evidence="4">
    <location>
        <begin position="1"/>
        <end position="32"/>
    </location>
</feature>
<dbReference type="Pfam" id="PF00589">
    <property type="entry name" value="Phage_integrase"/>
    <property type="match status" value="1"/>
</dbReference>
<gene>
    <name evidence="5" type="ORF">CCR94_03015</name>
</gene>
<organism evidence="5 6">
    <name type="scientific">Rhodoblastus sphagnicola</name>
    <dbReference type="NCBI Taxonomy" id="333368"/>
    <lineage>
        <taxon>Bacteria</taxon>
        <taxon>Pseudomonadati</taxon>
        <taxon>Pseudomonadota</taxon>
        <taxon>Alphaproteobacteria</taxon>
        <taxon>Hyphomicrobiales</taxon>
        <taxon>Rhodoblastaceae</taxon>
        <taxon>Rhodoblastus</taxon>
    </lineage>
</organism>
<dbReference type="CDD" id="cd00796">
    <property type="entry name" value="INT_Rci_Hp1_C"/>
    <property type="match status" value="1"/>
</dbReference>
<sequence>MATFRKRGGRWQAQVRLKGQAPVSQSFGTKAEAEKWARQIEAAADQGQSTDPQSQMAELRLDDLLVRYAETVTPAKKGSHSESYRLKTLRGHSIAQTPLTKLNSAKVATYRDDRLKQVSSSSVRRELTILRHCLQVAMVDWGIPLKANPAAEIKRPKEALSRDRRVSTEELEALRKALGVCRNPLVACIVHFAIHTGMRRGEILAFRWCDVNTDERTVSLRNTKNGHPRTVPLSPAAIHALPVRPEGCKDTDRVFPMSANAVRLSWERLKRRAGINDLHFHDLRHEAISRFFELGLSIPEVSLISGHKDARMLFRYTHLKPVNVAEKLSKLMLEAPPS</sequence>
<dbReference type="Gene3D" id="1.10.150.130">
    <property type="match status" value="1"/>
</dbReference>
<dbReference type="PANTHER" id="PTHR30349:SF94">
    <property type="entry name" value="INTEGRASE_RECOMBINASE HI_1414-RELATED"/>
    <property type="match status" value="1"/>
</dbReference>
<keyword evidence="3" id="KW-0233">DNA recombination</keyword>
<dbReference type="GO" id="GO:0015074">
    <property type="term" value="P:DNA integration"/>
    <property type="evidence" value="ECO:0007669"/>
    <property type="project" value="UniProtKB-KW"/>
</dbReference>
<dbReference type="InterPro" id="IPR050090">
    <property type="entry name" value="Tyrosine_recombinase_XerCD"/>
</dbReference>
<dbReference type="InterPro" id="IPR010998">
    <property type="entry name" value="Integrase_recombinase_N"/>
</dbReference>
<comment type="caution">
    <text evidence="5">The sequence shown here is derived from an EMBL/GenBank/DDBJ whole genome shotgun (WGS) entry which is preliminary data.</text>
</comment>
<dbReference type="SUPFAM" id="SSF56349">
    <property type="entry name" value="DNA breaking-rejoining enzymes"/>
    <property type="match status" value="1"/>
</dbReference>
<dbReference type="PROSITE" id="PS51898">
    <property type="entry name" value="TYR_RECOMBINASE"/>
    <property type="match status" value="1"/>
</dbReference>
<keyword evidence="1" id="KW-0229">DNA integration</keyword>
<dbReference type="InterPro" id="IPR011010">
    <property type="entry name" value="DNA_brk_join_enz"/>
</dbReference>
<dbReference type="OrthoDB" id="6388170at2"/>
<evidence type="ECO:0000313" key="6">
    <source>
        <dbReference type="Proteomes" id="UP000239089"/>
    </source>
</evidence>
<proteinExistence type="predicted"/>
<dbReference type="AlphaFoldDB" id="A0A2S6NEN9"/>
<accession>A0A2S6NEN9</accession>
<dbReference type="Proteomes" id="UP000239089">
    <property type="component" value="Unassembled WGS sequence"/>
</dbReference>
<dbReference type="InterPro" id="IPR002104">
    <property type="entry name" value="Integrase_catalytic"/>
</dbReference>
<keyword evidence="2" id="KW-0238">DNA-binding</keyword>